<reference evidence="1" key="1">
    <citation type="submission" date="2022-06" db="EMBL/GenBank/DDBJ databases">
        <title>Genome public.</title>
        <authorList>
            <person name="Sun Q."/>
        </authorList>
    </citation>
    <scope>NUCLEOTIDE SEQUENCE</scope>
    <source>
        <strain evidence="1">CWNU-1</strain>
    </source>
</reference>
<accession>A0ABT0UX52</accession>
<dbReference type="Proteomes" id="UP001431429">
    <property type="component" value="Unassembled WGS sequence"/>
</dbReference>
<sequence length="137" mass="15381">MTMEIDGENWEITPSVWAVFEDWYGDKAYRQAGFVAEFEAAVRKQVDAERSATPETSVRIDMESVIRAGGEWQPIGGGIEARTVESDLVGTIRLRHVGDTLSYLGDVHDVVEADLVDTGVDYWEYRVWVEPPVADDD</sequence>
<evidence type="ECO:0000313" key="1">
    <source>
        <dbReference type="EMBL" id="MCM2391751.1"/>
    </source>
</evidence>
<comment type="caution">
    <text evidence="1">The sequence shown here is derived from an EMBL/GenBank/DDBJ whole genome shotgun (WGS) entry which is preliminary data.</text>
</comment>
<dbReference type="EMBL" id="JAMQAW010000032">
    <property type="protein sequence ID" value="MCM2391751.1"/>
    <property type="molecule type" value="Genomic_DNA"/>
</dbReference>
<protein>
    <submittedName>
        <fullName evidence="1">Uncharacterized protein</fullName>
    </submittedName>
</protein>
<organism evidence="1 2">
    <name type="scientific">Streptomyces albipurpureus</name>
    <dbReference type="NCBI Taxonomy" id="2897419"/>
    <lineage>
        <taxon>Bacteria</taxon>
        <taxon>Bacillati</taxon>
        <taxon>Actinomycetota</taxon>
        <taxon>Actinomycetes</taxon>
        <taxon>Kitasatosporales</taxon>
        <taxon>Streptomycetaceae</taxon>
        <taxon>Streptomyces</taxon>
    </lineage>
</organism>
<keyword evidence="2" id="KW-1185">Reference proteome</keyword>
<name>A0ABT0UX52_9ACTN</name>
<proteinExistence type="predicted"/>
<evidence type="ECO:0000313" key="2">
    <source>
        <dbReference type="Proteomes" id="UP001431429"/>
    </source>
</evidence>
<gene>
    <name evidence="1" type="ORF">NBG84_26280</name>
</gene>
<dbReference type="RefSeq" id="WP_250922077.1">
    <property type="nucleotide sequence ID" value="NZ_JAMQAW010000032.1"/>
</dbReference>